<dbReference type="InterPro" id="IPR011042">
    <property type="entry name" value="6-blade_b-propeller_TolB-like"/>
</dbReference>
<dbReference type="PROSITE" id="PS51120">
    <property type="entry name" value="LDLRB"/>
    <property type="match status" value="4"/>
</dbReference>
<evidence type="ECO:0000256" key="7">
    <source>
        <dbReference type="ARBA" id="ARBA00004545"/>
    </source>
</evidence>
<evidence type="ECO:0000256" key="15">
    <source>
        <dbReference type="ARBA" id="ARBA00022737"/>
    </source>
</evidence>
<feature type="domain" description="Fibronectin type-III" evidence="31">
    <location>
        <begin position="1642"/>
        <end position="1732"/>
    </location>
</feature>
<feature type="disulfide bond" evidence="26">
    <location>
        <begin position="1233"/>
        <end position="1248"/>
    </location>
</feature>
<accession>A0A914AGD1</accession>
<dbReference type="SUPFAM" id="SSF110296">
    <property type="entry name" value="Oligoxyloglucan reducing end-specific cellobiohydrolase"/>
    <property type="match status" value="1"/>
</dbReference>
<evidence type="ECO:0000256" key="2">
    <source>
        <dbReference type="ARBA" id="ARBA00004158"/>
    </source>
</evidence>
<dbReference type="FunFam" id="4.10.400.10:FF:000001">
    <property type="entry name" value="Low-density lipoprotein receptor-related protein 1"/>
    <property type="match status" value="1"/>
</dbReference>
<dbReference type="Gene3D" id="3.30.60.270">
    <property type="match status" value="1"/>
</dbReference>
<dbReference type="GO" id="GO:0055038">
    <property type="term" value="C:recycling endosome membrane"/>
    <property type="evidence" value="ECO:0007669"/>
    <property type="project" value="UniProtKB-SubCell"/>
</dbReference>
<evidence type="ECO:0000256" key="4">
    <source>
        <dbReference type="ARBA" id="ARBA00004251"/>
    </source>
</evidence>
<dbReference type="InterPro" id="IPR036116">
    <property type="entry name" value="FN3_sf"/>
</dbReference>
<dbReference type="GO" id="GO:0005794">
    <property type="term" value="C:Golgi apparatus"/>
    <property type="evidence" value="ECO:0007669"/>
    <property type="project" value="UniProtKB-SubCell"/>
</dbReference>
<dbReference type="Gene3D" id="2.130.10.10">
    <property type="entry name" value="YVTN repeat-like/Quinoprotein amine dehydrogenase"/>
    <property type="match status" value="1"/>
</dbReference>
<evidence type="ECO:0000256" key="11">
    <source>
        <dbReference type="ARBA" id="ARBA00022475"/>
    </source>
</evidence>
<keyword evidence="14 30" id="KW-0732">Signal</keyword>
<feature type="domain" description="Fibronectin type-III" evidence="31">
    <location>
        <begin position="1924"/>
        <end position="2019"/>
    </location>
</feature>
<evidence type="ECO:0000256" key="10">
    <source>
        <dbReference type="ARBA" id="ARBA00022448"/>
    </source>
</evidence>
<feature type="disulfide bond" evidence="26">
    <location>
        <begin position="1214"/>
        <end position="1226"/>
    </location>
</feature>
<dbReference type="Gene3D" id="2.60.40.10">
    <property type="entry name" value="Immunoglobulins"/>
    <property type="match status" value="4"/>
</dbReference>
<dbReference type="GO" id="GO:0006892">
    <property type="term" value="P:post-Golgi vesicle-mediated transport"/>
    <property type="evidence" value="ECO:0007669"/>
    <property type="project" value="TreeGrafter"/>
</dbReference>
<dbReference type="Gene3D" id="2.120.10.30">
    <property type="entry name" value="TolB, C-terminal domain"/>
    <property type="match status" value="1"/>
</dbReference>
<feature type="disulfide bond" evidence="26">
    <location>
        <begin position="1348"/>
        <end position="1360"/>
    </location>
</feature>
<dbReference type="EnsemblMetazoa" id="XM_038206850.1">
    <property type="protein sequence ID" value="XP_038062778.1"/>
    <property type="gene ID" value="LOC119733266"/>
</dbReference>
<dbReference type="CDD" id="cd00112">
    <property type="entry name" value="LDLa"/>
    <property type="match status" value="10"/>
</dbReference>
<feature type="disulfide bond" evidence="26">
    <location>
        <begin position="1185"/>
        <end position="1200"/>
    </location>
</feature>
<evidence type="ECO:0000256" key="24">
    <source>
        <dbReference type="ARBA" id="ARBA00029896"/>
    </source>
</evidence>
<keyword evidence="29" id="KW-1133">Transmembrane helix</keyword>
<keyword evidence="29" id="KW-0812">Transmembrane</keyword>
<dbReference type="Gene3D" id="4.10.400.10">
    <property type="entry name" value="Low-density Lipoprotein Receptor"/>
    <property type="match status" value="10"/>
</dbReference>
<keyword evidence="33" id="KW-1185">Reference proteome</keyword>
<feature type="disulfide bond" evidence="26">
    <location>
        <begin position="1313"/>
        <end position="1331"/>
    </location>
</feature>
<keyword evidence="18" id="KW-0333">Golgi apparatus</keyword>
<feature type="repeat" description="LDL-receptor class B" evidence="27">
    <location>
        <begin position="929"/>
        <end position="971"/>
    </location>
</feature>
<keyword evidence="20 26" id="KW-1015">Disulfide bond</keyword>
<evidence type="ECO:0000256" key="22">
    <source>
        <dbReference type="ARBA" id="ARBA00023180"/>
    </source>
</evidence>
<keyword evidence="21" id="KW-0675">Receptor</keyword>
<dbReference type="SMART" id="SM00135">
    <property type="entry name" value="LY"/>
    <property type="match status" value="5"/>
</dbReference>
<reference evidence="32" key="1">
    <citation type="submission" date="2022-11" db="UniProtKB">
        <authorList>
            <consortium name="EnsemblMetazoa"/>
        </authorList>
    </citation>
    <scope>IDENTIFICATION</scope>
</reference>
<keyword evidence="11" id="KW-1003">Cell membrane</keyword>
<evidence type="ECO:0000256" key="26">
    <source>
        <dbReference type="PROSITE-ProRule" id="PRU00124"/>
    </source>
</evidence>
<dbReference type="InterPro" id="IPR006581">
    <property type="entry name" value="VPS10"/>
</dbReference>
<feature type="disulfide bond" evidence="26">
    <location>
        <begin position="1146"/>
        <end position="1161"/>
    </location>
</feature>
<keyword evidence="15" id="KW-0677">Repeat</keyword>
<evidence type="ECO:0000256" key="28">
    <source>
        <dbReference type="SAM" id="MobiDB-lite"/>
    </source>
</evidence>
<feature type="disulfide bond" evidence="26">
    <location>
        <begin position="1127"/>
        <end position="1139"/>
    </location>
</feature>
<dbReference type="GO" id="GO:0032585">
    <property type="term" value="C:multivesicular body membrane"/>
    <property type="evidence" value="ECO:0007669"/>
    <property type="project" value="UniProtKB-SubCell"/>
</dbReference>
<dbReference type="FunFam" id="4.10.400.10:FF:000011">
    <property type="entry name" value="Low-density lipoprotein receptor-related protein 1"/>
    <property type="match status" value="3"/>
</dbReference>
<dbReference type="InterPro" id="IPR050310">
    <property type="entry name" value="VPS10-sortilin"/>
</dbReference>
<feature type="repeat" description="LDL-receptor class B" evidence="27">
    <location>
        <begin position="885"/>
        <end position="928"/>
    </location>
</feature>
<evidence type="ECO:0000256" key="8">
    <source>
        <dbReference type="ARBA" id="ARBA00007041"/>
    </source>
</evidence>
<evidence type="ECO:0000256" key="14">
    <source>
        <dbReference type="ARBA" id="ARBA00022729"/>
    </source>
</evidence>
<feature type="chain" id="PRO_5037631727" description="Sortilin-related receptor" evidence="30">
    <location>
        <begin position="25"/>
        <end position="2231"/>
    </location>
</feature>
<dbReference type="Pfam" id="PF15901">
    <property type="entry name" value="Sortilin_C"/>
    <property type="match status" value="1"/>
</dbReference>
<evidence type="ECO:0000256" key="18">
    <source>
        <dbReference type="ARBA" id="ARBA00023034"/>
    </source>
</evidence>
<feature type="disulfide bond" evidence="26">
    <location>
        <begin position="1107"/>
        <end position="1122"/>
    </location>
</feature>
<dbReference type="FunFam" id="2.10.70.80:FF:000002">
    <property type="entry name" value="Sortilin-related receptor isoform A"/>
    <property type="match status" value="1"/>
</dbReference>
<feature type="region of interest" description="Disordered" evidence="28">
    <location>
        <begin position="45"/>
        <end position="82"/>
    </location>
</feature>
<dbReference type="GO" id="GO:0006897">
    <property type="term" value="P:endocytosis"/>
    <property type="evidence" value="ECO:0007669"/>
    <property type="project" value="UniProtKB-KW"/>
</dbReference>
<feature type="disulfide bond" evidence="26">
    <location>
        <begin position="1262"/>
        <end position="1280"/>
    </location>
</feature>
<dbReference type="CDD" id="cd00063">
    <property type="entry name" value="FN3"/>
    <property type="match status" value="4"/>
</dbReference>
<dbReference type="PROSITE" id="PS01209">
    <property type="entry name" value="LDLRA_1"/>
    <property type="match status" value="5"/>
</dbReference>
<keyword evidence="19 29" id="KW-0472">Membrane</keyword>
<feature type="disulfide bond" evidence="26">
    <location>
        <begin position="1306"/>
        <end position="1318"/>
    </location>
</feature>
<dbReference type="SUPFAM" id="SSF63825">
    <property type="entry name" value="YWTD domain"/>
    <property type="match status" value="1"/>
</dbReference>
<comment type="caution">
    <text evidence="26">Lacks conserved residue(s) required for the propagation of feature annotation.</text>
</comment>
<dbReference type="InterPro" id="IPR023415">
    <property type="entry name" value="LDLR_class-A_CS"/>
</dbReference>
<dbReference type="Proteomes" id="UP000887568">
    <property type="component" value="Unplaced"/>
</dbReference>
<dbReference type="InterPro" id="IPR031778">
    <property type="entry name" value="Sortilin_N"/>
</dbReference>
<keyword evidence="23" id="KW-0968">Cytoplasmic vesicle</keyword>
<feature type="signal peptide" evidence="30">
    <location>
        <begin position="1"/>
        <end position="24"/>
    </location>
</feature>
<feature type="domain" description="Fibronectin type-III" evidence="31">
    <location>
        <begin position="1535"/>
        <end position="1636"/>
    </location>
</feature>
<feature type="disulfide bond" evidence="26">
    <location>
        <begin position="1415"/>
        <end position="1430"/>
    </location>
</feature>
<evidence type="ECO:0000256" key="17">
    <source>
        <dbReference type="ARBA" id="ARBA00022824"/>
    </source>
</evidence>
<name>A0A914AGD1_PATMI</name>
<keyword evidence="12" id="KW-0245">EGF-like domain</keyword>
<dbReference type="GO" id="GO:0031901">
    <property type="term" value="C:early endosome membrane"/>
    <property type="evidence" value="ECO:0007669"/>
    <property type="project" value="UniProtKB-SubCell"/>
</dbReference>
<dbReference type="InterPro" id="IPR000033">
    <property type="entry name" value="LDLR_classB_rpt"/>
</dbReference>
<keyword evidence="17" id="KW-0256">Endoplasmic reticulum</keyword>
<feature type="disulfide bond" evidence="26">
    <location>
        <begin position="1088"/>
        <end position="1100"/>
    </location>
</feature>
<feature type="disulfide bond" evidence="26">
    <location>
        <begin position="1496"/>
        <end position="1508"/>
    </location>
</feature>
<feature type="disulfide bond" evidence="26">
    <location>
        <begin position="1274"/>
        <end position="1289"/>
    </location>
</feature>
<feature type="disulfide bond" evidence="26">
    <location>
        <begin position="1325"/>
        <end position="1340"/>
    </location>
</feature>
<evidence type="ECO:0000259" key="31">
    <source>
        <dbReference type="PROSITE" id="PS50853"/>
    </source>
</evidence>
<dbReference type="PROSITE" id="PS50853">
    <property type="entry name" value="FN3"/>
    <property type="match status" value="5"/>
</dbReference>
<dbReference type="OMA" id="LCPDGME"/>
<keyword evidence="16" id="KW-0967">Endosome</keyword>
<comment type="similarity">
    <text evidence="8">Belongs to the VPS10-related sortilin family. SORL1 subfamily.</text>
</comment>
<evidence type="ECO:0000256" key="1">
    <source>
        <dbReference type="ARBA" id="ARBA00004115"/>
    </source>
</evidence>
<dbReference type="FunFam" id="4.10.400.10:FF:000034">
    <property type="entry name" value="Low-density lipoprotein receptor-related protein 2"/>
    <property type="match status" value="2"/>
</dbReference>
<keyword evidence="10" id="KW-0813">Transport</keyword>
<dbReference type="SMART" id="SM00060">
    <property type="entry name" value="FN3"/>
    <property type="match status" value="5"/>
</dbReference>
<feature type="disulfide bond" evidence="26">
    <location>
        <begin position="1469"/>
        <end position="1484"/>
    </location>
</feature>
<dbReference type="GO" id="GO:0005886">
    <property type="term" value="C:plasma membrane"/>
    <property type="evidence" value="ECO:0007669"/>
    <property type="project" value="UniProtKB-SubCell"/>
</dbReference>
<dbReference type="GO" id="GO:0005789">
    <property type="term" value="C:endoplasmic reticulum membrane"/>
    <property type="evidence" value="ECO:0007669"/>
    <property type="project" value="UniProtKB-SubCell"/>
</dbReference>
<feature type="disulfide bond" evidence="26">
    <location>
        <begin position="1134"/>
        <end position="1152"/>
    </location>
</feature>
<dbReference type="FunFam" id="3.30.60.270:FF:000002">
    <property type="entry name" value="Sortilin-related receptor isoform A"/>
    <property type="match status" value="1"/>
</dbReference>
<evidence type="ECO:0000256" key="16">
    <source>
        <dbReference type="ARBA" id="ARBA00022753"/>
    </source>
</evidence>
<evidence type="ECO:0000256" key="12">
    <source>
        <dbReference type="ARBA" id="ARBA00022536"/>
    </source>
</evidence>
<dbReference type="GO" id="GO:0030658">
    <property type="term" value="C:transport vesicle membrane"/>
    <property type="evidence" value="ECO:0007669"/>
    <property type="project" value="UniProtKB-SubCell"/>
</dbReference>
<dbReference type="Pfam" id="PF15902">
    <property type="entry name" value="Sortilin-Vps10"/>
    <property type="match status" value="1"/>
</dbReference>
<dbReference type="SMART" id="SM00192">
    <property type="entry name" value="LDLa"/>
    <property type="match status" value="10"/>
</dbReference>
<dbReference type="InterPro" id="IPR036055">
    <property type="entry name" value="LDL_receptor-like_sf"/>
</dbReference>
<feature type="disulfide bond" evidence="26">
    <location>
        <begin position="1095"/>
        <end position="1113"/>
    </location>
</feature>
<dbReference type="CTD" id="6653"/>
<evidence type="ECO:0000256" key="29">
    <source>
        <dbReference type="SAM" id="Phobius"/>
    </source>
</evidence>
<evidence type="ECO:0000256" key="20">
    <source>
        <dbReference type="ARBA" id="ARBA00023157"/>
    </source>
</evidence>
<feature type="disulfide bond" evidence="26">
    <location>
        <begin position="1355"/>
        <end position="1373"/>
    </location>
</feature>
<dbReference type="PROSITE" id="PS50068">
    <property type="entry name" value="LDLRA_2"/>
    <property type="match status" value="10"/>
</dbReference>
<feature type="compositionally biased region" description="Acidic residues" evidence="28">
    <location>
        <begin position="2206"/>
        <end position="2216"/>
    </location>
</feature>
<feature type="domain" description="Fibronectin type-III" evidence="31">
    <location>
        <begin position="1827"/>
        <end position="1921"/>
    </location>
</feature>
<dbReference type="Pfam" id="PF00041">
    <property type="entry name" value="fn3"/>
    <property type="match status" value="4"/>
</dbReference>
<dbReference type="PANTHER" id="PTHR12106">
    <property type="entry name" value="SORTILIN RELATED"/>
    <property type="match status" value="1"/>
</dbReference>
<keyword evidence="22" id="KW-0325">Glycoprotein</keyword>
<dbReference type="SUPFAM" id="SSF57424">
    <property type="entry name" value="LDL receptor-like module"/>
    <property type="match status" value="10"/>
</dbReference>
<evidence type="ECO:0000256" key="9">
    <source>
        <dbReference type="ARBA" id="ARBA00013467"/>
    </source>
</evidence>
<feature type="disulfide bond" evidence="26">
    <location>
        <begin position="1503"/>
        <end position="1521"/>
    </location>
</feature>
<dbReference type="Gene3D" id="2.10.70.80">
    <property type="match status" value="1"/>
</dbReference>
<dbReference type="FunFam" id="2.120.10.30:FF:000008">
    <property type="entry name" value="Low-density lipoprotein receptor-related protein 4"/>
    <property type="match status" value="1"/>
</dbReference>
<feature type="repeat" description="LDL-receptor class B" evidence="27">
    <location>
        <begin position="797"/>
        <end position="839"/>
    </location>
</feature>
<evidence type="ECO:0000256" key="19">
    <source>
        <dbReference type="ARBA" id="ARBA00023136"/>
    </source>
</evidence>
<dbReference type="Pfam" id="PF00057">
    <property type="entry name" value="Ldl_recept_a"/>
    <property type="match status" value="10"/>
</dbReference>
<dbReference type="GeneID" id="119733266"/>
<feature type="region of interest" description="Disordered" evidence="28">
    <location>
        <begin position="2198"/>
        <end position="2231"/>
    </location>
</feature>
<organism evidence="32 33">
    <name type="scientific">Patiria miniata</name>
    <name type="common">Bat star</name>
    <name type="synonym">Asterina miniata</name>
    <dbReference type="NCBI Taxonomy" id="46514"/>
    <lineage>
        <taxon>Eukaryota</taxon>
        <taxon>Metazoa</taxon>
        <taxon>Echinodermata</taxon>
        <taxon>Eleutherozoa</taxon>
        <taxon>Asterozoa</taxon>
        <taxon>Asteroidea</taxon>
        <taxon>Valvatacea</taxon>
        <taxon>Valvatida</taxon>
        <taxon>Asterinidae</taxon>
        <taxon>Patiria</taxon>
    </lineage>
</organism>
<dbReference type="OrthoDB" id="443634at2759"/>
<dbReference type="PANTHER" id="PTHR12106:SF27">
    <property type="entry name" value="SORTILIN-RELATED RECEPTOR"/>
    <property type="match status" value="1"/>
</dbReference>
<keyword evidence="13" id="KW-0254">Endocytosis</keyword>
<feature type="disulfide bond" evidence="26">
    <location>
        <begin position="1515"/>
        <end position="1530"/>
    </location>
</feature>
<sequence length="2231" mass="248037">MATAMNIVLGIILILGLFSPELEATRFGSKAKTIHFRSAKGKDDLGEGYQRFRRPSEDQQSASHLRETRSADTDGQSRDEHDKAKVTAYDLIDSNPELIVHWAGAGSDMIVCLTREITQSSTSNTRVYFSYDYGQTFEKKEGLNIDGAQPAIFDWFYHIPSDVDRYLFVDTIHNVVFRTIDGGHTWTHFHTPAPMTTISMHQTDPDILLGMNDDDSDKTLYKSENFGATWTQIQRDVRSFSWGVPGVDRPDTLYIERREPTGLSTILMSEHYFDFDWETQVIIGNVLDFEVRDEYMFATQTAPIPIDRTGSQSSDDRPNIDLLVSYQRGPFESAIFPSNLERKDYYIADTDEGQVFVCVNHNLNKTNLYISEVQGTSYALSLENIVYYSPEGPGKDSWLSNFADEEFVELHWVEGLRGIYIASKFREPSGDFKVENMVSVITYDKGGEWNLLEPRDPEISCQPPVCSLHLSQKFSQLYPGTRYNPILSKASAPGMIMAMGKTGESLGSDAAFDVYRSPSAGASWYKVLDGPHFYAFGDHGGVVMAVNQYGSTEEVKYSVTEGESWTTEVFTRNFSKIYVYGMMTEPGEQTTIFTLFGSFPGHHSWLIVQVDLKDALGQDCVQDDYKQWSPGDEFPDSPCLLGRKMVYERRIAHAVCYNGRNYDRPISVQNCSCDREDFECDIGYMELSDWWFESQCIPDPSVPTDPDQIPTPCPPGTFYRHTKGYRKVAGDTCSGGEEYRFAADMMSCPVREMPEFLLYARRTEIHRYLFNSDRDEQLVFDIPLEAAIAVDFDWHSNVLYWADITEDTIHKYSLDNGNHTLIADVGLQTVEGLAFDWIAMNIYWVDSGTRKIEVARHDGRFRRMLINETQQLDQPRAIALDPKKGKMYWTDWGSNANIMRAEMDGSNRVVVANTNIHWPNGITIDDERQQIYWTDAYLDRIEVANMDGSGRRVLISEGVPHPYAIAVYKDNIYWDDWQLQSILTANKYSGMGLTTLIGNLSGVMDLKVFQNSSQQGENPCRTNNGNCTHLCIAVPGKVAGQISRRCLCADGFSHTPSESQDGGEVCHCEPGETMQPNGECKPNTGQTCHPDQFACGNGNCIPGAWRCDHDNDCGDMTDELDCPYQGCKSNEFTCTNGNCIPVQWKCDFDNDCGDMSDEANCTYASCSSSQFLCDNGRCIPLTWKCDGDNDCRDYSDEAHCSSPTPPTTPYAGTCSSSQFQCDNRRCIPSGWICDGDNDCGDMSDERNCGTRPPCSSFDQFRCQDGTCIPISWRCDGYNDCTGGSDEANCFMTTLQPTTWIFPEHSCHPWDFHCLNGECIFASWKCDGYPDCVDGSDEFDCGTEPPQTCNQFQFRCANGYCIPSYWQCDGDNDCGDMSDEHCGSTAPPSQRPTCAPWQAPCAPGAPVACIPEFYLCDHYDDCGDNSDEQNCPTDIPSTWQPPMWTTPLNCRSDYFKCVDNSGCVPRIYVCNGIPDCEDQSDEVDCSTHIVPTSSGYCNEFQFQCDGRSCIPSWKVCNGHADCIDGTDEGDCSGKYHVRYLFGSPTNTTTVGLFFYEPSPEPQASYNYYIYYRRVQDHGPLFPENVIKDVAHGGSITNYYISNLLPGASYQFSVAVHLPEGDVLYGRSEPTAVTLPSAVSPPGTPTNLQVHVTSSSTVHVSWNAPSTGSSIDQYELQYHLDHDGRVTPVTVLGLSADIANLIPNRVYAFKVRAHNPSGWGSFCNETTKDITMNPNAITKPPSHFLFVAAGENSITLFWRKPDTTVPVTYYLIECDSRDICANTTKTTVTVDKLCPGTEYIFRVAAGNSGGPGPWSDYLGNKTEGAALDAPTNLVAKTKSTTKIDLTWQAPSSHGNINTYDIYYDQHEGSLPGQSRKDVSASTTYTAKNLAPGVTYAFEVSLSSDSCRNAPRSLPAFGSTTFDDKLPVRRVKSIASTTTSITVGWTAPRDTPHMLSYKVVYNETATKASSSMTVGPTARTEINATIHGLVPGMSYMIVISTTAAHAVQSSPVNLTTNRVAAPQEFHAVPEAGGHYALSWQKSANEYNESVGYTVFRAPIPMLMVMDGNQDAPPRCKDLQDSLSSFQPPESAYVPIANTTSHFLDLKPQPAKVTYILRVSTGAYRGIYGQKSNDQCVDGFDAAVKPTPEPNIASQTTWIGAVAAAVALIILLVIALTYFVVRHRRLQRSFMSFANSHYDPRSGTATFTSGDDDLGDEEDQPMIRGFSDDEPLVVA</sequence>
<dbReference type="InterPro" id="IPR031777">
    <property type="entry name" value="Sortilin_C"/>
</dbReference>
<evidence type="ECO:0000256" key="13">
    <source>
        <dbReference type="ARBA" id="ARBA00022583"/>
    </source>
</evidence>
<dbReference type="InterPro" id="IPR002172">
    <property type="entry name" value="LDrepeatLR_classA_rpt"/>
</dbReference>
<evidence type="ECO:0000256" key="5">
    <source>
        <dbReference type="ARBA" id="ARBA00004393"/>
    </source>
</evidence>
<dbReference type="Pfam" id="PF00058">
    <property type="entry name" value="Ldl_recept_b"/>
    <property type="match status" value="3"/>
</dbReference>
<evidence type="ECO:0000256" key="27">
    <source>
        <dbReference type="PROSITE-ProRule" id="PRU00461"/>
    </source>
</evidence>
<dbReference type="InterPro" id="IPR013783">
    <property type="entry name" value="Ig-like_fold"/>
</dbReference>
<feature type="disulfide bond" evidence="26">
    <location>
        <begin position="1166"/>
        <end position="1178"/>
    </location>
</feature>
<dbReference type="SUPFAM" id="SSF49265">
    <property type="entry name" value="Fibronectin type III"/>
    <property type="match status" value="3"/>
</dbReference>
<proteinExistence type="inferred from homology"/>
<feature type="repeat" description="LDL-receptor class B" evidence="27">
    <location>
        <begin position="840"/>
        <end position="884"/>
    </location>
</feature>
<feature type="disulfide bond" evidence="26">
    <location>
        <begin position="1221"/>
        <end position="1239"/>
    </location>
</feature>
<evidence type="ECO:0000256" key="6">
    <source>
        <dbReference type="ARBA" id="ARBA00004480"/>
    </source>
</evidence>
<feature type="domain" description="Fibronectin type-III" evidence="31">
    <location>
        <begin position="1738"/>
        <end position="1823"/>
    </location>
</feature>
<feature type="compositionally biased region" description="Basic and acidic residues" evidence="28">
    <location>
        <begin position="64"/>
        <end position="82"/>
    </location>
</feature>
<feature type="transmembrane region" description="Helical" evidence="29">
    <location>
        <begin position="2154"/>
        <end position="2177"/>
    </location>
</feature>
<evidence type="ECO:0000256" key="23">
    <source>
        <dbReference type="ARBA" id="ARBA00023329"/>
    </source>
</evidence>
<evidence type="ECO:0000313" key="33">
    <source>
        <dbReference type="Proteomes" id="UP000887568"/>
    </source>
</evidence>
<dbReference type="RefSeq" id="XP_038062778.1">
    <property type="nucleotide sequence ID" value="XM_038206850.1"/>
</dbReference>
<evidence type="ECO:0000313" key="32">
    <source>
        <dbReference type="EnsemblMetazoa" id="XP_038062778.1"/>
    </source>
</evidence>
<evidence type="ECO:0000256" key="3">
    <source>
        <dbReference type="ARBA" id="ARBA00004212"/>
    </source>
</evidence>
<evidence type="ECO:0000256" key="25">
    <source>
        <dbReference type="ARBA" id="ARBA00032450"/>
    </source>
</evidence>
<protein>
    <recommendedName>
        <fullName evidence="9">Sortilin-related receptor</fullName>
    </recommendedName>
    <alternativeName>
        <fullName evidence="24">Low-density lipoprotein receptor relative with 11 ligand-binding repeats</fullName>
    </alternativeName>
    <alternativeName>
        <fullName evidence="25">Sorting protein-related receptor containing LDLR class A repeats</fullName>
    </alternativeName>
</protein>
<dbReference type="PRINTS" id="PR00261">
    <property type="entry name" value="LDLRECEPTOR"/>
</dbReference>
<evidence type="ECO:0000256" key="30">
    <source>
        <dbReference type="SAM" id="SignalP"/>
    </source>
</evidence>
<evidence type="ECO:0000256" key="21">
    <source>
        <dbReference type="ARBA" id="ARBA00023170"/>
    </source>
</evidence>
<dbReference type="InterPro" id="IPR003961">
    <property type="entry name" value="FN3_dom"/>
</dbReference>
<dbReference type="SMART" id="SM00602">
    <property type="entry name" value="VPS10"/>
    <property type="match status" value="1"/>
</dbReference>
<dbReference type="InterPro" id="IPR015943">
    <property type="entry name" value="WD40/YVTN_repeat-like_dom_sf"/>
</dbReference>
<comment type="subcellular location">
    <subcellularLocation>
        <location evidence="4">Cell membrane</location>
        <topology evidence="4">Single-pass type I membrane protein</topology>
    </subcellularLocation>
    <subcellularLocation>
        <location evidence="3">Cytoplasmic vesicle</location>
        <location evidence="3">Secretory vesicle membrane</location>
        <topology evidence="3">Single-pass type I membrane protein</topology>
    </subcellularLocation>
    <subcellularLocation>
        <location evidence="2">Early endosome membrane</location>
        <topology evidence="2">Single-pass type I membrane protein</topology>
    </subcellularLocation>
    <subcellularLocation>
        <location evidence="1">Endoplasmic reticulum membrane</location>
        <topology evidence="1">Single-pass type I membrane protein</topology>
    </subcellularLocation>
    <subcellularLocation>
        <location evidence="7">Endosome</location>
        <location evidence="7">Multivesicular body membrane</location>
        <topology evidence="7">Single-pass type I membrane protein</topology>
    </subcellularLocation>
    <subcellularLocation>
        <location evidence="5">Golgi apparatus</location>
        <location evidence="5">trans-Golgi network membrane</location>
        <topology evidence="5">Single-pass type I membrane protein</topology>
    </subcellularLocation>
    <subcellularLocation>
        <location evidence="6">Recycling endosome membrane</location>
        <topology evidence="6">Single-pass type I membrane protein</topology>
    </subcellularLocation>
</comment>
<dbReference type="PRINTS" id="PR00014">
    <property type="entry name" value="FNTYPEIII"/>
</dbReference>
<feature type="disulfide bond" evidence="26">
    <location>
        <begin position="1173"/>
        <end position="1191"/>
    </location>
</feature>